<keyword evidence="3" id="KW-1003">Cell membrane</keyword>
<dbReference type="SUPFAM" id="SSF53649">
    <property type="entry name" value="Alkaline phosphatase-like"/>
    <property type="match status" value="1"/>
</dbReference>
<evidence type="ECO:0000313" key="10">
    <source>
        <dbReference type="Proteomes" id="UP000605259"/>
    </source>
</evidence>
<protein>
    <submittedName>
        <fullName evidence="9">Phosphoglycerol transferase</fullName>
    </submittedName>
</protein>
<evidence type="ECO:0000256" key="6">
    <source>
        <dbReference type="ARBA" id="ARBA00023136"/>
    </source>
</evidence>
<dbReference type="AlphaFoldDB" id="A0A917ASX5"/>
<evidence type="ECO:0000256" key="1">
    <source>
        <dbReference type="ARBA" id="ARBA00004651"/>
    </source>
</evidence>
<feature type="transmembrane region" description="Helical" evidence="7">
    <location>
        <begin position="53"/>
        <end position="70"/>
    </location>
</feature>
<keyword evidence="6 7" id="KW-0472">Membrane</keyword>
<name>A0A917ASX5_9BACI</name>
<sequence length="693" mass="77541">MLFKKKQQEKKQRSPYLFVFLLPLITMLLVELIQRGGSVVSLGIWLGIHPKEWLVTYVLIFGVFSIFLLISVRAYMVAGIILSIPLCGFAAGSAIKQAFRGEPLLPADFLLTTEAGEVTSYVPTFVWILIPIILILVVMAVRYVWKTMGDKKIHFGIRAALGILGLVSVFLLVNEEKYDIQGKLGLGFVSYDQRASYESAGLYLAFIDNIKHLHVPEPAGYNKETIENLVPQTAVQEVVKKAPDTPDGRQPNVIVVMSEAFSDPTELPGVTYSEDPLPNFHALQKEHLSGKMNVSVFGGGTANSEFEVITGMSAKYVPSGVMPYIHYVNRPLPSIAWQFREAGYDATAMTPWHSWFYKIKDVYKNLGFNRLDSLEFYQDPETAGGYVKDKELVPRIADQVKNQEKPAFIYAVTMEGHGPYPDNKDIGDITAEGLKTESSKNIVEYFANTMHSVDQSIKQLTDELSAIDEPTIVVYFGDHRPSLGAGEKVYDEVGMGEKPGDYASYKEMYNTPMLIWDNYSGQKGDLSLTTSFLGQYLLDRAGVEGNTMSNFLHEQYVNGVNFLPSERWLDAENFSREKMDEYKMLQYDILHGNQYAVPSAQLPNPEGFHLGIKGPEIEKIEEKDGNIIVTGSMFTKDTKVVIDGKEVDTTYENPTTLTVSASKVDSGKHAVTLHLLDSQKIKIFTSKPYSYEK</sequence>
<keyword evidence="5 7" id="KW-1133">Transmembrane helix</keyword>
<evidence type="ECO:0000256" key="7">
    <source>
        <dbReference type="SAM" id="Phobius"/>
    </source>
</evidence>
<feature type="transmembrane region" description="Helical" evidence="7">
    <location>
        <begin position="155"/>
        <end position="173"/>
    </location>
</feature>
<comment type="subcellular location">
    <subcellularLocation>
        <location evidence="1">Cell membrane</location>
        <topology evidence="1">Multi-pass membrane protein</topology>
    </subcellularLocation>
</comment>
<feature type="transmembrane region" description="Helical" evidence="7">
    <location>
        <begin position="16"/>
        <end position="33"/>
    </location>
</feature>
<dbReference type="Pfam" id="PF00884">
    <property type="entry name" value="Sulfatase"/>
    <property type="match status" value="1"/>
</dbReference>
<keyword evidence="10" id="KW-1185">Reference proteome</keyword>
<feature type="transmembrane region" description="Helical" evidence="7">
    <location>
        <begin position="119"/>
        <end position="143"/>
    </location>
</feature>
<dbReference type="InterPro" id="IPR050448">
    <property type="entry name" value="OpgB/LTA_synthase_biosynth"/>
</dbReference>
<evidence type="ECO:0000256" key="4">
    <source>
        <dbReference type="ARBA" id="ARBA00022692"/>
    </source>
</evidence>
<proteinExistence type="predicted"/>
<accession>A0A917ASX5</accession>
<gene>
    <name evidence="9" type="ORF">GCM10007140_17320</name>
</gene>
<dbReference type="GO" id="GO:0016740">
    <property type="term" value="F:transferase activity"/>
    <property type="evidence" value="ECO:0007669"/>
    <property type="project" value="UniProtKB-KW"/>
</dbReference>
<feature type="transmembrane region" description="Helical" evidence="7">
    <location>
        <begin position="77"/>
        <end position="99"/>
    </location>
</feature>
<dbReference type="InterPro" id="IPR000917">
    <property type="entry name" value="Sulfatase_N"/>
</dbReference>
<dbReference type="PANTHER" id="PTHR47371">
    <property type="entry name" value="LIPOTEICHOIC ACID SYNTHASE"/>
    <property type="match status" value="1"/>
</dbReference>
<dbReference type="PANTHER" id="PTHR47371:SF3">
    <property type="entry name" value="PHOSPHOGLYCEROL TRANSFERASE I"/>
    <property type="match status" value="1"/>
</dbReference>
<dbReference type="InterPro" id="IPR017850">
    <property type="entry name" value="Alkaline_phosphatase_core_sf"/>
</dbReference>
<comment type="pathway">
    <text evidence="2">Cell wall biogenesis; lipoteichoic acid biosynthesis.</text>
</comment>
<evidence type="ECO:0000313" key="9">
    <source>
        <dbReference type="EMBL" id="GGE67768.1"/>
    </source>
</evidence>
<dbReference type="EMBL" id="BMFK01000001">
    <property type="protein sequence ID" value="GGE67768.1"/>
    <property type="molecule type" value="Genomic_DNA"/>
</dbReference>
<dbReference type="Gene3D" id="3.40.720.10">
    <property type="entry name" value="Alkaline Phosphatase, subunit A"/>
    <property type="match status" value="1"/>
</dbReference>
<keyword evidence="4 7" id="KW-0812">Transmembrane</keyword>
<organism evidence="9 10">
    <name type="scientific">Priestia taiwanensis</name>
    <dbReference type="NCBI Taxonomy" id="1347902"/>
    <lineage>
        <taxon>Bacteria</taxon>
        <taxon>Bacillati</taxon>
        <taxon>Bacillota</taxon>
        <taxon>Bacilli</taxon>
        <taxon>Bacillales</taxon>
        <taxon>Bacillaceae</taxon>
        <taxon>Priestia</taxon>
    </lineage>
</organism>
<feature type="domain" description="Sulfatase N-terminal" evidence="8">
    <location>
        <begin position="251"/>
        <end position="523"/>
    </location>
</feature>
<keyword evidence="9" id="KW-0808">Transferase</keyword>
<evidence type="ECO:0000256" key="5">
    <source>
        <dbReference type="ARBA" id="ARBA00022989"/>
    </source>
</evidence>
<evidence type="ECO:0000256" key="2">
    <source>
        <dbReference type="ARBA" id="ARBA00004936"/>
    </source>
</evidence>
<evidence type="ECO:0000256" key="3">
    <source>
        <dbReference type="ARBA" id="ARBA00022475"/>
    </source>
</evidence>
<dbReference type="GO" id="GO:0005886">
    <property type="term" value="C:plasma membrane"/>
    <property type="evidence" value="ECO:0007669"/>
    <property type="project" value="UniProtKB-SubCell"/>
</dbReference>
<dbReference type="RefSeq" id="WP_188387964.1">
    <property type="nucleotide sequence ID" value="NZ_BMFK01000001.1"/>
</dbReference>
<reference evidence="9" key="2">
    <citation type="submission" date="2020-09" db="EMBL/GenBank/DDBJ databases">
        <authorList>
            <person name="Sun Q."/>
            <person name="Zhou Y."/>
        </authorList>
    </citation>
    <scope>NUCLEOTIDE SEQUENCE</scope>
    <source>
        <strain evidence="9">CGMCC 1.12698</strain>
    </source>
</reference>
<reference evidence="9" key="1">
    <citation type="journal article" date="2014" name="Int. J. Syst. Evol. Microbiol.">
        <title>Complete genome sequence of Corynebacterium casei LMG S-19264T (=DSM 44701T), isolated from a smear-ripened cheese.</title>
        <authorList>
            <consortium name="US DOE Joint Genome Institute (JGI-PGF)"/>
            <person name="Walter F."/>
            <person name="Albersmeier A."/>
            <person name="Kalinowski J."/>
            <person name="Ruckert C."/>
        </authorList>
    </citation>
    <scope>NUCLEOTIDE SEQUENCE</scope>
    <source>
        <strain evidence="9">CGMCC 1.12698</strain>
    </source>
</reference>
<evidence type="ECO:0000259" key="8">
    <source>
        <dbReference type="Pfam" id="PF00884"/>
    </source>
</evidence>
<comment type="caution">
    <text evidence="9">The sequence shown here is derived from an EMBL/GenBank/DDBJ whole genome shotgun (WGS) entry which is preliminary data.</text>
</comment>
<dbReference type="CDD" id="cd16015">
    <property type="entry name" value="LTA_synthase"/>
    <property type="match status" value="1"/>
</dbReference>
<dbReference type="Proteomes" id="UP000605259">
    <property type="component" value="Unassembled WGS sequence"/>
</dbReference>